<gene>
    <name evidence="2" type="ORF">MUK42_24767</name>
</gene>
<sequence length="75" mass="8482">MNKKAHRLLQISHNQMDKGVGQESRKYERDEVMEDELAKEELTGDPSVDYDIEITKEGEAIAEYLALLDSDASAI</sequence>
<evidence type="ECO:0000313" key="2">
    <source>
        <dbReference type="EMBL" id="URE46955.1"/>
    </source>
</evidence>
<name>A0A9E7LDR7_9LILI</name>
<keyword evidence="3" id="KW-1185">Reference proteome</keyword>
<feature type="region of interest" description="Disordered" evidence="1">
    <location>
        <begin position="1"/>
        <end position="31"/>
    </location>
</feature>
<evidence type="ECO:0000313" key="3">
    <source>
        <dbReference type="Proteomes" id="UP001055439"/>
    </source>
</evidence>
<dbReference type="Proteomes" id="UP001055439">
    <property type="component" value="Chromosome 9"/>
</dbReference>
<organism evidence="2 3">
    <name type="scientific">Musa troglodytarum</name>
    <name type="common">fe'i banana</name>
    <dbReference type="NCBI Taxonomy" id="320322"/>
    <lineage>
        <taxon>Eukaryota</taxon>
        <taxon>Viridiplantae</taxon>
        <taxon>Streptophyta</taxon>
        <taxon>Embryophyta</taxon>
        <taxon>Tracheophyta</taxon>
        <taxon>Spermatophyta</taxon>
        <taxon>Magnoliopsida</taxon>
        <taxon>Liliopsida</taxon>
        <taxon>Zingiberales</taxon>
        <taxon>Musaceae</taxon>
        <taxon>Musa</taxon>
    </lineage>
</organism>
<dbReference type="OrthoDB" id="1830157at2759"/>
<proteinExistence type="predicted"/>
<reference evidence="2" key="1">
    <citation type="submission" date="2022-05" db="EMBL/GenBank/DDBJ databases">
        <title>The Musa troglodytarum L. genome provides insights into the mechanism of non-climacteric behaviour and enrichment of carotenoids.</title>
        <authorList>
            <person name="Wang J."/>
        </authorList>
    </citation>
    <scope>NUCLEOTIDE SEQUENCE</scope>
    <source>
        <tissue evidence="2">Leaf</tissue>
    </source>
</reference>
<dbReference type="AlphaFoldDB" id="A0A9E7LDR7"/>
<evidence type="ECO:0000256" key="1">
    <source>
        <dbReference type="SAM" id="MobiDB-lite"/>
    </source>
</evidence>
<accession>A0A9E7LDR7</accession>
<protein>
    <submittedName>
        <fullName evidence="2">UBA</fullName>
    </submittedName>
</protein>
<dbReference type="EMBL" id="CP097511">
    <property type="protein sequence ID" value="URE46955.1"/>
    <property type="molecule type" value="Genomic_DNA"/>
</dbReference>